<dbReference type="PANTHER" id="PTHR17613:SF9">
    <property type="entry name" value="TRANSMEMBRANE AND COILED-COIL DOMAINS PROTEIN 2"/>
    <property type="match status" value="1"/>
</dbReference>
<comment type="similarity">
    <text evidence="2">Belongs to the TEX28 family.</text>
</comment>
<keyword evidence="3 9" id="KW-0812">Transmembrane</keyword>
<dbReference type="RefSeq" id="XP_029857079.1">
    <property type="nucleotide sequence ID" value="XM_030001219.2"/>
</dbReference>
<keyword evidence="4 9" id="KW-1133">Transmembrane helix</keyword>
<protein>
    <submittedName>
        <fullName evidence="10">Transmembrane and coiled-coil domain family 2</fullName>
    </submittedName>
</protein>
<evidence type="ECO:0000313" key="10">
    <source>
        <dbReference type="Ensembl" id="ENSACCP00020022270.1"/>
    </source>
</evidence>
<feature type="transmembrane region" description="Helical" evidence="9">
    <location>
        <begin position="422"/>
        <end position="445"/>
    </location>
</feature>
<keyword evidence="6 9" id="KW-0472">Membrane</keyword>
<dbReference type="GeneTree" id="ENSGT00940000158314"/>
<reference evidence="10" key="1">
    <citation type="submission" date="2025-08" db="UniProtKB">
        <authorList>
            <consortium name="Ensembl"/>
        </authorList>
    </citation>
    <scope>IDENTIFICATION</scope>
</reference>
<reference evidence="10" key="2">
    <citation type="submission" date="2025-09" db="UniProtKB">
        <authorList>
            <consortium name="Ensembl"/>
        </authorList>
    </citation>
    <scope>IDENTIFICATION</scope>
</reference>
<dbReference type="CTD" id="9911"/>
<evidence type="ECO:0000256" key="6">
    <source>
        <dbReference type="ARBA" id="ARBA00023136"/>
    </source>
</evidence>
<evidence type="ECO:0000256" key="1">
    <source>
        <dbReference type="ARBA" id="ARBA00004370"/>
    </source>
</evidence>
<evidence type="ECO:0000256" key="4">
    <source>
        <dbReference type="ARBA" id="ARBA00022989"/>
    </source>
</evidence>
<keyword evidence="11" id="KW-1185">Reference proteome</keyword>
<gene>
    <name evidence="10" type="primary">TMCC2</name>
</gene>
<keyword evidence="5 7" id="KW-0175">Coiled coil</keyword>
<comment type="subcellular location">
    <subcellularLocation>
        <location evidence="1">Membrane</location>
    </subcellularLocation>
</comment>
<sequence length="485" mass="53748">MPEPHPPDSCAGKRILLLNSLLGVFLDKGDVTALSLPSTAGHGDTDGTVCLDVPDGTPDPHRTKAAIEHLHQKILKITEQIKIEQEARDDNVAEYLKLANNADKQQASRIKQVFEKKNQKSAQTIAQLHKKLEHYHKKLKEIEQNGPSRQPKDVFRDMHQGLKDVGANVRSSISGFGGGVVEGVKGGLSGLSQATHTAVVSKPREFASLIRNKFGSADNIAHLKDTLDDGHPEEASRALSGSATLVSSPKYGSDDECSSATSGSAGGSNSGAGPGGLGSPKSNTLDSHHNNFETILEELREIKDSQSHLEDSMEDLKAQLQRDYTYMTQCLQEERYRYERLEEQLNDLTELHQNEMTNLKQELASMEEKVAYQSYERARDIQEAVESCLTRVTKLELQQQQQQVVQLEGVENANARALLGKFINVILALMAVLLVFVSTIANFITPLMKTRMRILSTALLVLFLFFLWKHWDSISYFVEHVLLPS</sequence>
<feature type="region of interest" description="Disordered" evidence="8">
    <location>
        <begin position="225"/>
        <end position="288"/>
    </location>
</feature>
<evidence type="ECO:0000256" key="9">
    <source>
        <dbReference type="SAM" id="Phobius"/>
    </source>
</evidence>
<dbReference type="Ensembl" id="ENSACCT00020023250.1">
    <property type="protein sequence ID" value="ENSACCP00020022270.1"/>
    <property type="gene ID" value="ENSACCG00020015290.1"/>
</dbReference>
<dbReference type="GO" id="GO:0012505">
    <property type="term" value="C:endomembrane system"/>
    <property type="evidence" value="ECO:0007669"/>
    <property type="project" value="TreeGrafter"/>
</dbReference>
<feature type="transmembrane region" description="Helical" evidence="9">
    <location>
        <begin position="452"/>
        <end position="471"/>
    </location>
</feature>
<evidence type="ECO:0000256" key="8">
    <source>
        <dbReference type="SAM" id="MobiDB-lite"/>
    </source>
</evidence>
<feature type="coiled-coil region" evidence="7">
    <location>
        <begin position="299"/>
        <end position="369"/>
    </location>
</feature>
<dbReference type="Pfam" id="PF10267">
    <property type="entry name" value="Tmemb_cc2"/>
    <property type="match status" value="1"/>
</dbReference>
<organism evidence="10 11">
    <name type="scientific">Aquila chrysaetos chrysaetos</name>
    <dbReference type="NCBI Taxonomy" id="223781"/>
    <lineage>
        <taxon>Eukaryota</taxon>
        <taxon>Metazoa</taxon>
        <taxon>Chordata</taxon>
        <taxon>Craniata</taxon>
        <taxon>Vertebrata</taxon>
        <taxon>Euteleostomi</taxon>
        <taxon>Archelosauria</taxon>
        <taxon>Archosauria</taxon>
        <taxon>Dinosauria</taxon>
        <taxon>Saurischia</taxon>
        <taxon>Theropoda</taxon>
        <taxon>Coelurosauria</taxon>
        <taxon>Aves</taxon>
        <taxon>Neognathae</taxon>
        <taxon>Neoaves</taxon>
        <taxon>Telluraves</taxon>
        <taxon>Accipitrimorphae</taxon>
        <taxon>Accipitriformes</taxon>
        <taxon>Accipitridae</taxon>
        <taxon>Accipitrinae</taxon>
        <taxon>Aquila</taxon>
    </lineage>
</organism>
<feature type="compositionally biased region" description="Basic and acidic residues" evidence="8">
    <location>
        <begin position="225"/>
        <end position="236"/>
    </location>
</feature>
<dbReference type="GO" id="GO:0042982">
    <property type="term" value="P:amyloid precursor protein metabolic process"/>
    <property type="evidence" value="ECO:0007669"/>
    <property type="project" value="TreeGrafter"/>
</dbReference>
<dbReference type="Proteomes" id="UP000472275">
    <property type="component" value="Chromosome 24"/>
</dbReference>
<dbReference type="GeneID" id="115335485"/>
<evidence type="ECO:0000256" key="3">
    <source>
        <dbReference type="ARBA" id="ARBA00022692"/>
    </source>
</evidence>
<evidence type="ECO:0000256" key="5">
    <source>
        <dbReference type="ARBA" id="ARBA00023054"/>
    </source>
</evidence>
<proteinExistence type="inferred from homology"/>
<evidence type="ECO:0000256" key="7">
    <source>
        <dbReference type="SAM" id="Coils"/>
    </source>
</evidence>
<dbReference type="GO" id="GO:0016020">
    <property type="term" value="C:membrane"/>
    <property type="evidence" value="ECO:0007669"/>
    <property type="project" value="UniProtKB-SubCell"/>
</dbReference>
<accession>A0A663FBT1</accession>
<evidence type="ECO:0000313" key="11">
    <source>
        <dbReference type="Proteomes" id="UP000472275"/>
    </source>
</evidence>
<dbReference type="PANTHER" id="PTHR17613">
    <property type="entry name" value="CEREBRAL PROTEIN-11-RELATED"/>
    <property type="match status" value="1"/>
</dbReference>
<evidence type="ECO:0000256" key="2">
    <source>
        <dbReference type="ARBA" id="ARBA00008108"/>
    </source>
</evidence>
<dbReference type="InterPro" id="IPR019394">
    <property type="entry name" value="TEX28/TMCC"/>
</dbReference>
<name>A0A663FBT1_AQUCH</name>
<dbReference type="AlphaFoldDB" id="A0A663FBT1"/>
<feature type="compositionally biased region" description="Gly residues" evidence="8">
    <location>
        <begin position="264"/>
        <end position="278"/>
    </location>
</feature>
<dbReference type="RefSeq" id="XP_040975535.1">
    <property type="nucleotide sequence ID" value="XM_041119601.1"/>
</dbReference>